<proteinExistence type="predicted"/>
<reference evidence="2" key="1">
    <citation type="submission" date="2019-11" db="EMBL/GenBank/DDBJ databases">
        <title>Draft Genome Sequence of Plant Growth-Promoting Rhizosphere-Associated Bacteria.</title>
        <authorList>
            <person name="Vasilyev I.Y."/>
            <person name="Radchenko V."/>
            <person name="Ilnitskaya E.V."/>
        </authorList>
    </citation>
    <scope>NUCLEOTIDE SEQUENCE</scope>
    <source>
        <strain evidence="2">VRA_517_n</strain>
        <plasmid evidence="3">unnamed01</plasmid>
    </source>
</reference>
<organism evidence="2">
    <name type="scientific">Bacillus velezensis</name>
    <dbReference type="NCBI Taxonomy" id="492670"/>
    <lineage>
        <taxon>Bacteria</taxon>
        <taxon>Bacillati</taxon>
        <taxon>Bacillota</taxon>
        <taxon>Bacilli</taxon>
        <taxon>Bacillales</taxon>
        <taxon>Bacillaceae</taxon>
        <taxon>Bacillus</taxon>
        <taxon>Bacillus amyloliquefaciens group</taxon>
    </lineage>
</organism>
<gene>
    <name evidence="2" type="ORF">GKC39_18855</name>
    <name evidence="3" type="ORF">GKC39_19670</name>
</gene>
<keyword evidence="1" id="KW-1133">Transmembrane helix</keyword>
<feature type="transmembrane region" description="Helical" evidence="1">
    <location>
        <begin position="160"/>
        <end position="177"/>
    </location>
</feature>
<evidence type="ECO:0000313" key="3">
    <source>
        <dbReference type="EMBL" id="MSE04238.1"/>
    </source>
</evidence>
<keyword evidence="1" id="KW-0812">Transmembrane</keyword>
<keyword evidence="3" id="KW-0614">Plasmid</keyword>
<feature type="transmembrane region" description="Helical" evidence="1">
    <location>
        <begin position="6"/>
        <end position="30"/>
    </location>
</feature>
<sequence length="221" mass="25355">MDWITNPWIVSLITAIVSTFIVNSLTKFFGRKDYIKRVNRANNQIINTLKDFISEGENPSLPLLESLSAANAKSNKVKQHSLYSIDDILDLLIKDISETNFLSIDQKIEISNNLLDLKRDIKTKQDEELEFKPIITDKGIITFDKGIKQIKEMDKIKRNMTTTSLIYIACLISYMTIMKYPKLSGFFQNNLSMIKDISIAIVVIVLISFMIKFGYSKTLKK</sequence>
<dbReference type="RefSeq" id="WP_025852606.1">
    <property type="nucleotide sequence ID" value="NZ_BPWC01000001.1"/>
</dbReference>
<geneLocation type="plasmid" evidence="3">
    <name>unnamed01</name>
</geneLocation>
<comment type="caution">
    <text evidence="2">The sequence shown here is derived from an EMBL/GenBank/DDBJ whole genome shotgun (WGS) entry which is preliminary data.</text>
</comment>
<dbReference type="AlphaFoldDB" id="A0A6A8LLH4"/>
<evidence type="ECO:0000313" key="2">
    <source>
        <dbReference type="EMBL" id="MSE04103.1"/>
    </source>
</evidence>
<name>A0A6A8LLH4_BACVE</name>
<protein>
    <submittedName>
        <fullName evidence="2">Uncharacterized protein</fullName>
    </submittedName>
</protein>
<accession>A0A6A8LLH4</accession>
<dbReference type="EMBL" id="WKKV01000044">
    <property type="protein sequence ID" value="MSE04238.1"/>
    <property type="molecule type" value="Genomic_DNA"/>
</dbReference>
<dbReference type="EMBL" id="WKKV01000015">
    <property type="protein sequence ID" value="MSE04103.1"/>
    <property type="molecule type" value="Genomic_DNA"/>
</dbReference>
<keyword evidence="1" id="KW-0472">Membrane</keyword>
<evidence type="ECO:0000256" key="1">
    <source>
        <dbReference type="SAM" id="Phobius"/>
    </source>
</evidence>
<feature type="transmembrane region" description="Helical" evidence="1">
    <location>
        <begin position="197"/>
        <end position="215"/>
    </location>
</feature>